<dbReference type="EMBL" id="QKTW01000008">
    <property type="protein sequence ID" value="PZF74005.1"/>
    <property type="molecule type" value="Genomic_DNA"/>
</dbReference>
<keyword evidence="3" id="KW-1185">Reference proteome</keyword>
<dbReference type="Proteomes" id="UP000248745">
    <property type="component" value="Unassembled WGS sequence"/>
</dbReference>
<evidence type="ECO:0000256" key="1">
    <source>
        <dbReference type="SAM" id="SignalP"/>
    </source>
</evidence>
<dbReference type="InterPro" id="IPR009706">
    <property type="entry name" value="DUF1287"/>
</dbReference>
<proteinExistence type="predicted"/>
<accession>A0A2W2AEU3</accession>
<dbReference type="AlphaFoldDB" id="A0A2W2AEU3"/>
<protein>
    <submittedName>
        <fullName evidence="2">DUF1287 domain-containing protein</fullName>
    </submittedName>
</protein>
<comment type="caution">
    <text evidence="2">The sequence shown here is derived from an EMBL/GenBank/DDBJ whole genome shotgun (WGS) entry which is preliminary data.</text>
</comment>
<dbReference type="PIRSF" id="PIRSF011444">
    <property type="entry name" value="DUF1287"/>
    <property type="match status" value="1"/>
</dbReference>
<feature type="chain" id="PRO_5016135417" evidence="1">
    <location>
        <begin position="20"/>
        <end position="196"/>
    </location>
</feature>
<evidence type="ECO:0000313" key="2">
    <source>
        <dbReference type="EMBL" id="PZF74005.1"/>
    </source>
</evidence>
<dbReference type="Pfam" id="PF06940">
    <property type="entry name" value="DUF1287"/>
    <property type="match status" value="1"/>
</dbReference>
<reference evidence="2 3" key="1">
    <citation type="submission" date="2018-06" db="EMBL/GenBank/DDBJ databases">
        <title>Mucibacter soli gen. nov., sp. nov., a new member of the family Chitinophagaceae producing mucin.</title>
        <authorList>
            <person name="Kim M.-K."/>
            <person name="Park S."/>
            <person name="Kim T.-S."/>
            <person name="Joung Y."/>
            <person name="Han J.-H."/>
            <person name="Kim S.B."/>
        </authorList>
    </citation>
    <scope>NUCLEOTIDE SEQUENCE [LARGE SCALE GENOMIC DNA]</scope>
    <source>
        <strain evidence="2 3">R1-15</strain>
    </source>
</reference>
<sequence>MKKLIIIICLLFAVDVSFAQQNFETRLSNAAISLTKTKVSYDGTYYRIPYPNGDVPADKGVCTDVVIRAYRLVGIDLQKLVHEDMTKNFSKYPQNWGRKTPDASIDHRRVPNLMTFFGRFGKTKTLSDNAADYTPGDIVAWDLGHGLTHIGIVINQRSADNKRYLIVHNIGHGQEISDCVFSYKIIGHYYYTGSVR</sequence>
<name>A0A2W2AEU3_9BACT</name>
<feature type="signal peptide" evidence="1">
    <location>
        <begin position="1"/>
        <end position="19"/>
    </location>
</feature>
<dbReference type="RefSeq" id="WP_110997851.1">
    <property type="nucleotide sequence ID" value="NZ_QKTW01000008.1"/>
</dbReference>
<gene>
    <name evidence="2" type="ORF">DN068_05270</name>
</gene>
<evidence type="ECO:0000313" key="3">
    <source>
        <dbReference type="Proteomes" id="UP000248745"/>
    </source>
</evidence>
<dbReference type="OrthoDB" id="114026at2"/>
<organism evidence="2 3">
    <name type="scientific">Taibaiella soli</name>
    <dbReference type="NCBI Taxonomy" id="1649169"/>
    <lineage>
        <taxon>Bacteria</taxon>
        <taxon>Pseudomonadati</taxon>
        <taxon>Bacteroidota</taxon>
        <taxon>Chitinophagia</taxon>
        <taxon>Chitinophagales</taxon>
        <taxon>Chitinophagaceae</taxon>
        <taxon>Taibaiella</taxon>
    </lineage>
</organism>
<keyword evidence="1" id="KW-0732">Signal</keyword>